<reference evidence="4" key="1">
    <citation type="journal article" date="2019" name="Int. J. Syst. Evol. Microbiol.">
        <title>The Global Catalogue of Microorganisms (GCM) 10K type strain sequencing project: providing services to taxonomists for standard genome sequencing and annotation.</title>
        <authorList>
            <consortium name="The Broad Institute Genomics Platform"/>
            <consortium name="The Broad Institute Genome Sequencing Center for Infectious Disease"/>
            <person name="Wu L."/>
            <person name="Ma J."/>
        </authorList>
    </citation>
    <scope>NUCLEOTIDE SEQUENCE [LARGE SCALE GENOMIC DNA]</scope>
    <source>
        <strain evidence="4">JCM 3369</strain>
    </source>
</reference>
<sequence>MIAIAACAGVMVASAGTARADPVALSLAMRLSPERFPSLTCQQLRTLERKVLRAGGICERAGGGRGVGRAEPVPLLHPDGAGGGPRVGGVRVRCLGEDERLLPRRAKAYLKDLREAARNKSCEPSR</sequence>
<evidence type="ECO:0008006" key="5">
    <source>
        <dbReference type="Google" id="ProtNLM"/>
    </source>
</evidence>
<evidence type="ECO:0000313" key="4">
    <source>
        <dbReference type="Proteomes" id="UP001597327"/>
    </source>
</evidence>
<organism evidence="3 4">
    <name type="scientific">Roseibium aestuarii</name>
    <dbReference type="NCBI Taxonomy" id="2600299"/>
    <lineage>
        <taxon>Bacteria</taxon>
        <taxon>Pseudomonadati</taxon>
        <taxon>Pseudomonadota</taxon>
        <taxon>Alphaproteobacteria</taxon>
        <taxon>Hyphomicrobiales</taxon>
        <taxon>Stappiaceae</taxon>
        <taxon>Roseibium</taxon>
    </lineage>
</organism>
<evidence type="ECO:0000256" key="2">
    <source>
        <dbReference type="SAM" id="SignalP"/>
    </source>
</evidence>
<feature type="chain" id="PRO_5046991093" description="UrcA family protein" evidence="2">
    <location>
        <begin position="21"/>
        <end position="126"/>
    </location>
</feature>
<keyword evidence="2" id="KW-0732">Signal</keyword>
<accession>A0ABW4JZC8</accession>
<evidence type="ECO:0000313" key="3">
    <source>
        <dbReference type="EMBL" id="MFD1696881.1"/>
    </source>
</evidence>
<dbReference type="EMBL" id="JBHUFA010000012">
    <property type="protein sequence ID" value="MFD1696881.1"/>
    <property type="molecule type" value="Genomic_DNA"/>
</dbReference>
<comment type="caution">
    <text evidence="3">The sequence shown here is derived from an EMBL/GenBank/DDBJ whole genome shotgun (WGS) entry which is preliminary data.</text>
</comment>
<evidence type="ECO:0000256" key="1">
    <source>
        <dbReference type="SAM" id="MobiDB-lite"/>
    </source>
</evidence>
<dbReference type="RefSeq" id="WP_149892330.1">
    <property type="nucleotide sequence ID" value="NZ_JBHUFA010000012.1"/>
</dbReference>
<feature type="signal peptide" evidence="2">
    <location>
        <begin position="1"/>
        <end position="20"/>
    </location>
</feature>
<feature type="region of interest" description="Disordered" evidence="1">
    <location>
        <begin position="63"/>
        <end position="88"/>
    </location>
</feature>
<gene>
    <name evidence="3" type="ORF">ACFSC7_15285</name>
</gene>
<proteinExistence type="predicted"/>
<keyword evidence="4" id="KW-1185">Reference proteome</keyword>
<protein>
    <recommendedName>
        <fullName evidence="5">UrcA family protein</fullName>
    </recommendedName>
</protein>
<name>A0ABW4JZC8_9HYPH</name>
<dbReference type="Proteomes" id="UP001597327">
    <property type="component" value="Unassembled WGS sequence"/>
</dbReference>